<dbReference type="CDD" id="cd06661">
    <property type="entry name" value="GGCT_like"/>
    <property type="match status" value="1"/>
</dbReference>
<dbReference type="Proteomes" id="UP000694867">
    <property type="component" value="Unplaced"/>
</dbReference>
<protein>
    <recommendedName>
        <fullName evidence="3">Gamma-glutamylcyclotransferase family protein</fullName>
    </recommendedName>
</protein>
<evidence type="ECO:0000256" key="1">
    <source>
        <dbReference type="ARBA" id="ARBA00008861"/>
    </source>
</evidence>
<evidence type="ECO:0000259" key="4">
    <source>
        <dbReference type="Pfam" id="PF06094"/>
    </source>
</evidence>
<dbReference type="InterPro" id="IPR013024">
    <property type="entry name" value="GGCT-like"/>
</dbReference>
<dbReference type="AlphaFoldDB" id="A0AAJ6QLW1"/>
<dbReference type="GeneID" id="100902907"/>
<name>A0AAJ6QLW1_9ACAR</name>
<accession>A0AAJ6QLW1</accession>
<dbReference type="InterPro" id="IPR009288">
    <property type="entry name" value="AIG2-like_dom"/>
</dbReference>
<keyword evidence="5" id="KW-1185">Reference proteome</keyword>
<dbReference type="SUPFAM" id="SSF110857">
    <property type="entry name" value="Gamma-glutamyl cyclotransferase-like"/>
    <property type="match status" value="1"/>
</dbReference>
<dbReference type="Pfam" id="PF06094">
    <property type="entry name" value="GGACT"/>
    <property type="match status" value="1"/>
</dbReference>
<dbReference type="KEGG" id="goe:100902907"/>
<feature type="domain" description="Gamma-glutamylcyclotransferase AIG2-like" evidence="4">
    <location>
        <begin position="11"/>
        <end position="125"/>
    </location>
</feature>
<feature type="active site" description="Proton acceptor" evidence="2">
    <location>
        <position position="89"/>
    </location>
</feature>
<dbReference type="InterPro" id="IPR036568">
    <property type="entry name" value="GGCT-like_sf"/>
</dbReference>
<evidence type="ECO:0000313" key="5">
    <source>
        <dbReference type="Proteomes" id="UP000694867"/>
    </source>
</evidence>
<dbReference type="PANTHER" id="PTHR12510:SF4">
    <property type="entry name" value="GAMMA-GLUTAMYLAMINECYCLOTRANSFERASE"/>
    <property type="match status" value="1"/>
</dbReference>
<dbReference type="Gene3D" id="3.10.490.10">
    <property type="entry name" value="Gamma-glutamyl cyclotransferase-like"/>
    <property type="match status" value="1"/>
</dbReference>
<evidence type="ECO:0000313" key="6">
    <source>
        <dbReference type="RefSeq" id="XP_003737004.1"/>
    </source>
</evidence>
<dbReference type="PANTHER" id="PTHR12510">
    <property type="entry name" value="TROPONIN C-AKIN-1 PROTEIN"/>
    <property type="match status" value="1"/>
</dbReference>
<reference evidence="6" key="1">
    <citation type="submission" date="2025-08" db="UniProtKB">
        <authorList>
            <consortium name="RefSeq"/>
        </authorList>
    </citation>
    <scope>IDENTIFICATION</scope>
</reference>
<proteinExistence type="inferred from homology"/>
<evidence type="ECO:0000256" key="2">
    <source>
        <dbReference type="PIRSR" id="PIRSR639126-1"/>
    </source>
</evidence>
<dbReference type="InterPro" id="IPR039126">
    <property type="entry name" value="GGACT"/>
</dbReference>
<dbReference type="GO" id="GO:0005829">
    <property type="term" value="C:cytosol"/>
    <property type="evidence" value="ECO:0007669"/>
    <property type="project" value="TreeGrafter"/>
</dbReference>
<comment type="similarity">
    <text evidence="1 3">Belongs to the gamma-glutamylcyclotransferase family.</text>
</comment>
<dbReference type="RefSeq" id="XP_003737004.1">
    <property type="nucleotide sequence ID" value="XM_003736956.1"/>
</dbReference>
<dbReference type="GO" id="GO:0061929">
    <property type="term" value="F:gamma-glutamylaminecyclotransferase activity"/>
    <property type="evidence" value="ECO:0007669"/>
    <property type="project" value="InterPro"/>
</dbReference>
<gene>
    <name evidence="6" type="primary">LOC100902907</name>
</gene>
<sequence length="167" mass="19587">MSLISRAMHRIFVYGTLKSGEPNAHLMVDSTLGKATFVGKAETVRKFPLLIASRFNVPYLLYKPGTGHRIIGEVYDVDDKLLQFLDEFENHPNYYLRQQEDVEFELDKRIEKAWVYMMMNFRDELLQKSLMANYSSKGPHGLQYVERYLRDNEDPSNSYYAEVKKES</sequence>
<organism evidence="5 6">
    <name type="scientific">Galendromus occidentalis</name>
    <name type="common">western predatory mite</name>
    <dbReference type="NCBI Taxonomy" id="34638"/>
    <lineage>
        <taxon>Eukaryota</taxon>
        <taxon>Metazoa</taxon>
        <taxon>Ecdysozoa</taxon>
        <taxon>Arthropoda</taxon>
        <taxon>Chelicerata</taxon>
        <taxon>Arachnida</taxon>
        <taxon>Acari</taxon>
        <taxon>Parasitiformes</taxon>
        <taxon>Mesostigmata</taxon>
        <taxon>Gamasina</taxon>
        <taxon>Phytoseioidea</taxon>
        <taxon>Phytoseiidae</taxon>
        <taxon>Typhlodrominae</taxon>
        <taxon>Galendromus</taxon>
    </lineage>
</organism>
<evidence type="ECO:0000256" key="3">
    <source>
        <dbReference type="RuleBase" id="RU367036"/>
    </source>
</evidence>